<name>A0A0P0WA30_ORYSJ</name>
<dbReference type="EMBL" id="AP014960">
    <property type="protein sequence ID" value="BAS89178.1"/>
    <property type="molecule type" value="Genomic_DNA"/>
</dbReference>
<protein>
    <submittedName>
        <fullName evidence="1">Os04g0419400 protein</fullName>
    </submittedName>
</protein>
<organism evidence="1 2">
    <name type="scientific">Oryza sativa subsp. japonica</name>
    <name type="common">Rice</name>
    <dbReference type="NCBI Taxonomy" id="39947"/>
    <lineage>
        <taxon>Eukaryota</taxon>
        <taxon>Viridiplantae</taxon>
        <taxon>Streptophyta</taxon>
        <taxon>Embryophyta</taxon>
        <taxon>Tracheophyta</taxon>
        <taxon>Spermatophyta</taxon>
        <taxon>Magnoliopsida</taxon>
        <taxon>Liliopsida</taxon>
        <taxon>Poales</taxon>
        <taxon>Poaceae</taxon>
        <taxon>BOP clade</taxon>
        <taxon>Oryzoideae</taxon>
        <taxon>Oryzeae</taxon>
        <taxon>Oryzinae</taxon>
        <taxon>Oryza</taxon>
        <taxon>Oryza sativa</taxon>
    </lineage>
</organism>
<accession>A0A0P0WA30</accession>
<dbReference type="InParanoid" id="A0A0P0WA30"/>
<reference evidence="1 2" key="2">
    <citation type="journal article" date="2013" name="Plant Cell Physiol.">
        <title>Rice Annotation Project Database (RAP-DB): an integrative and interactive database for rice genomics.</title>
        <authorList>
            <person name="Sakai H."/>
            <person name="Lee S.S."/>
            <person name="Tanaka T."/>
            <person name="Numa H."/>
            <person name="Kim J."/>
            <person name="Kawahara Y."/>
            <person name="Wakimoto H."/>
            <person name="Yang C.C."/>
            <person name="Iwamoto M."/>
            <person name="Abe T."/>
            <person name="Yamada Y."/>
            <person name="Muto A."/>
            <person name="Inokuchi H."/>
            <person name="Ikemura T."/>
            <person name="Matsumoto T."/>
            <person name="Sasaki T."/>
            <person name="Itoh T."/>
        </authorList>
    </citation>
    <scope>NUCLEOTIDE SEQUENCE [LARGE SCALE GENOMIC DNA]</scope>
    <source>
        <strain evidence="2">cv. Nipponbare</strain>
    </source>
</reference>
<proteinExistence type="predicted"/>
<feature type="non-terminal residue" evidence="1">
    <location>
        <position position="1"/>
    </location>
</feature>
<evidence type="ECO:0000313" key="2">
    <source>
        <dbReference type="Proteomes" id="UP000059680"/>
    </source>
</evidence>
<keyword evidence="2" id="KW-1185">Reference proteome</keyword>
<gene>
    <name evidence="1" type="ordered locus">Os04g0419400</name>
    <name evidence="1" type="ORF">OSNPB_040419400</name>
</gene>
<dbReference type="PaxDb" id="39947-A0A0P0WA30"/>
<dbReference type="AlphaFoldDB" id="A0A0P0WA30"/>
<reference evidence="1 2" key="3">
    <citation type="journal article" date="2013" name="Rice">
        <title>Improvement of the Oryza sativa Nipponbare reference genome using next generation sequence and optical map data.</title>
        <authorList>
            <person name="Kawahara Y."/>
            <person name="de la Bastide M."/>
            <person name="Hamilton J.P."/>
            <person name="Kanamori H."/>
            <person name="McCombie W.R."/>
            <person name="Ouyang S."/>
            <person name="Schwartz D.C."/>
            <person name="Tanaka T."/>
            <person name="Wu J."/>
            <person name="Zhou S."/>
            <person name="Childs K.L."/>
            <person name="Davidson R.M."/>
            <person name="Lin H."/>
            <person name="Quesada-Ocampo L."/>
            <person name="Vaillancourt B."/>
            <person name="Sakai H."/>
            <person name="Lee S.S."/>
            <person name="Kim J."/>
            <person name="Numa H."/>
            <person name="Itoh T."/>
            <person name="Buell C.R."/>
            <person name="Matsumoto T."/>
        </authorList>
    </citation>
    <scope>NUCLEOTIDE SEQUENCE [LARGE SCALE GENOMIC DNA]</scope>
    <source>
        <strain evidence="2">cv. Nipponbare</strain>
    </source>
</reference>
<dbReference type="Proteomes" id="UP000059680">
    <property type="component" value="Chromosome 4"/>
</dbReference>
<dbReference type="Gramene" id="Os04t0419400-00">
    <property type="protein sequence ID" value="Os04t0419400-00"/>
    <property type="gene ID" value="Os04g0419400"/>
</dbReference>
<sequence>CRDLLRGITFRVPSLWCCRWPGGDRPRIAGVVSVLGFSLSGLCLCD</sequence>
<reference evidence="2" key="1">
    <citation type="journal article" date="2005" name="Nature">
        <title>The map-based sequence of the rice genome.</title>
        <authorList>
            <consortium name="International rice genome sequencing project (IRGSP)"/>
            <person name="Matsumoto T."/>
            <person name="Wu J."/>
            <person name="Kanamori H."/>
            <person name="Katayose Y."/>
            <person name="Fujisawa M."/>
            <person name="Namiki N."/>
            <person name="Mizuno H."/>
            <person name="Yamamoto K."/>
            <person name="Antonio B.A."/>
            <person name="Baba T."/>
            <person name="Sakata K."/>
            <person name="Nagamura Y."/>
            <person name="Aoki H."/>
            <person name="Arikawa K."/>
            <person name="Arita K."/>
            <person name="Bito T."/>
            <person name="Chiden Y."/>
            <person name="Fujitsuka N."/>
            <person name="Fukunaka R."/>
            <person name="Hamada M."/>
            <person name="Harada C."/>
            <person name="Hayashi A."/>
            <person name="Hijishita S."/>
            <person name="Honda M."/>
            <person name="Hosokawa S."/>
            <person name="Ichikawa Y."/>
            <person name="Idonuma A."/>
            <person name="Iijima M."/>
            <person name="Ikeda M."/>
            <person name="Ikeno M."/>
            <person name="Ito K."/>
            <person name="Ito S."/>
            <person name="Ito T."/>
            <person name="Ito Y."/>
            <person name="Ito Y."/>
            <person name="Iwabuchi A."/>
            <person name="Kamiya K."/>
            <person name="Karasawa W."/>
            <person name="Kurita K."/>
            <person name="Katagiri S."/>
            <person name="Kikuta A."/>
            <person name="Kobayashi H."/>
            <person name="Kobayashi N."/>
            <person name="Machita K."/>
            <person name="Maehara T."/>
            <person name="Masukawa M."/>
            <person name="Mizubayashi T."/>
            <person name="Mukai Y."/>
            <person name="Nagasaki H."/>
            <person name="Nagata Y."/>
            <person name="Naito S."/>
            <person name="Nakashima M."/>
            <person name="Nakama Y."/>
            <person name="Nakamichi Y."/>
            <person name="Nakamura M."/>
            <person name="Meguro A."/>
            <person name="Negishi M."/>
            <person name="Ohta I."/>
            <person name="Ohta T."/>
            <person name="Okamoto M."/>
            <person name="Ono N."/>
            <person name="Saji S."/>
            <person name="Sakaguchi M."/>
            <person name="Sakai K."/>
            <person name="Shibata M."/>
            <person name="Shimokawa T."/>
            <person name="Song J."/>
            <person name="Takazaki Y."/>
            <person name="Terasawa K."/>
            <person name="Tsugane M."/>
            <person name="Tsuji K."/>
            <person name="Ueda S."/>
            <person name="Waki K."/>
            <person name="Yamagata H."/>
            <person name="Yamamoto M."/>
            <person name="Yamamoto S."/>
            <person name="Yamane H."/>
            <person name="Yoshiki S."/>
            <person name="Yoshihara R."/>
            <person name="Yukawa K."/>
            <person name="Zhong H."/>
            <person name="Yano M."/>
            <person name="Yuan Q."/>
            <person name="Ouyang S."/>
            <person name="Liu J."/>
            <person name="Jones K.M."/>
            <person name="Gansberger K."/>
            <person name="Moffat K."/>
            <person name="Hill J."/>
            <person name="Bera J."/>
            <person name="Fadrosh D."/>
            <person name="Jin S."/>
            <person name="Johri S."/>
            <person name="Kim M."/>
            <person name="Overton L."/>
            <person name="Reardon M."/>
            <person name="Tsitrin T."/>
            <person name="Vuong H."/>
            <person name="Weaver B."/>
            <person name="Ciecko A."/>
            <person name="Tallon L."/>
            <person name="Jackson J."/>
            <person name="Pai G."/>
            <person name="Aken S.V."/>
            <person name="Utterback T."/>
            <person name="Reidmuller S."/>
            <person name="Feldblyum T."/>
            <person name="Hsiao J."/>
            <person name="Zismann V."/>
            <person name="Iobst S."/>
            <person name="de Vazeille A.R."/>
            <person name="Buell C.R."/>
            <person name="Ying K."/>
            <person name="Li Y."/>
            <person name="Lu T."/>
            <person name="Huang Y."/>
            <person name="Zhao Q."/>
            <person name="Feng Q."/>
            <person name="Zhang L."/>
            <person name="Zhu J."/>
            <person name="Weng Q."/>
            <person name="Mu J."/>
            <person name="Lu Y."/>
            <person name="Fan D."/>
            <person name="Liu Y."/>
            <person name="Guan J."/>
            <person name="Zhang Y."/>
            <person name="Yu S."/>
            <person name="Liu X."/>
            <person name="Zhang Y."/>
            <person name="Hong G."/>
            <person name="Han B."/>
            <person name="Choisne N."/>
            <person name="Demange N."/>
            <person name="Orjeda G."/>
            <person name="Samain S."/>
            <person name="Cattolico L."/>
            <person name="Pelletier E."/>
            <person name="Couloux A."/>
            <person name="Segurens B."/>
            <person name="Wincker P."/>
            <person name="D'Hont A."/>
            <person name="Scarpelli C."/>
            <person name="Weissenbach J."/>
            <person name="Salanoubat M."/>
            <person name="Quetier F."/>
            <person name="Yu Y."/>
            <person name="Kim H.R."/>
            <person name="Rambo T."/>
            <person name="Currie J."/>
            <person name="Collura K."/>
            <person name="Luo M."/>
            <person name="Yang T."/>
            <person name="Ammiraju J.S.S."/>
            <person name="Engler F."/>
            <person name="Soderlund C."/>
            <person name="Wing R.A."/>
            <person name="Palmer L.E."/>
            <person name="de la Bastide M."/>
            <person name="Spiegel L."/>
            <person name="Nascimento L."/>
            <person name="Zutavern T."/>
            <person name="O'Shaughnessy A."/>
            <person name="Dike S."/>
            <person name="Dedhia N."/>
            <person name="Preston R."/>
            <person name="Balija V."/>
            <person name="McCombie W.R."/>
            <person name="Chow T."/>
            <person name="Chen H."/>
            <person name="Chung M."/>
            <person name="Chen C."/>
            <person name="Shaw J."/>
            <person name="Wu H."/>
            <person name="Hsiao K."/>
            <person name="Chao Y."/>
            <person name="Chu M."/>
            <person name="Cheng C."/>
            <person name="Hour A."/>
            <person name="Lee P."/>
            <person name="Lin S."/>
            <person name="Lin Y."/>
            <person name="Liou J."/>
            <person name="Liu S."/>
            <person name="Hsing Y."/>
            <person name="Raghuvanshi S."/>
            <person name="Mohanty A."/>
            <person name="Bharti A.K."/>
            <person name="Gaur A."/>
            <person name="Gupta V."/>
            <person name="Kumar D."/>
            <person name="Ravi V."/>
            <person name="Vij S."/>
            <person name="Kapur A."/>
            <person name="Khurana P."/>
            <person name="Khurana P."/>
            <person name="Khurana J.P."/>
            <person name="Tyagi A.K."/>
            <person name="Gaikwad K."/>
            <person name="Singh A."/>
            <person name="Dalal V."/>
            <person name="Srivastava S."/>
            <person name="Dixit A."/>
            <person name="Pal A.K."/>
            <person name="Ghazi I.A."/>
            <person name="Yadav M."/>
            <person name="Pandit A."/>
            <person name="Bhargava A."/>
            <person name="Sureshbabu K."/>
            <person name="Batra K."/>
            <person name="Sharma T.R."/>
            <person name="Mohapatra T."/>
            <person name="Singh N.K."/>
            <person name="Messing J."/>
            <person name="Nelson A.B."/>
            <person name="Fuks G."/>
            <person name="Kavchok S."/>
            <person name="Keizer G."/>
            <person name="Linton E."/>
            <person name="Llaca V."/>
            <person name="Song R."/>
            <person name="Tanyolac B."/>
            <person name="Young S."/>
            <person name="Ho-Il K."/>
            <person name="Hahn J.H."/>
            <person name="Sangsakoo G."/>
            <person name="Vanavichit A."/>
            <person name="de Mattos Luiz.A.T."/>
            <person name="Zimmer P.D."/>
            <person name="Malone G."/>
            <person name="Dellagostin O."/>
            <person name="de Oliveira A.C."/>
            <person name="Bevan M."/>
            <person name="Bancroft I."/>
            <person name="Minx P."/>
            <person name="Cordum H."/>
            <person name="Wilson R."/>
            <person name="Cheng Z."/>
            <person name="Jin W."/>
            <person name="Jiang J."/>
            <person name="Leong S.A."/>
            <person name="Iwama H."/>
            <person name="Gojobori T."/>
            <person name="Itoh T."/>
            <person name="Niimura Y."/>
            <person name="Fujii Y."/>
            <person name="Habara T."/>
            <person name="Sakai H."/>
            <person name="Sato Y."/>
            <person name="Wilson G."/>
            <person name="Kumar K."/>
            <person name="McCouch S."/>
            <person name="Juretic N."/>
            <person name="Hoen D."/>
            <person name="Wright S."/>
            <person name="Bruskiewich R."/>
            <person name="Bureau T."/>
            <person name="Miyao A."/>
            <person name="Hirochika H."/>
            <person name="Nishikawa T."/>
            <person name="Kadowaki K."/>
            <person name="Sugiura M."/>
            <person name="Burr B."/>
            <person name="Sasaki T."/>
        </authorList>
    </citation>
    <scope>NUCLEOTIDE SEQUENCE [LARGE SCALE GENOMIC DNA]</scope>
    <source>
        <strain evidence="2">cv. Nipponbare</strain>
    </source>
</reference>
<evidence type="ECO:0000313" key="1">
    <source>
        <dbReference type="EMBL" id="BAS89178.1"/>
    </source>
</evidence>